<feature type="domain" description="GH18" evidence="9">
    <location>
        <begin position="45"/>
        <end position="389"/>
    </location>
</feature>
<dbReference type="PROSITE" id="PS51257">
    <property type="entry name" value="PROKAR_LIPOPROTEIN"/>
    <property type="match status" value="1"/>
</dbReference>
<keyword evidence="4" id="KW-0119">Carbohydrate metabolism</keyword>
<gene>
    <name evidence="10" type="ORF">SAMN04487995_5822</name>
</gene>
<comment type="similarity">
    <text evidence="7">Belongs to the glycosyl hydrolase 18 family.</text>
</comment>
<evidence type="ECO:0000313" key="10">
    <source>
        <dbReference type="EMBL" id="SEJ67481.1"/>
    </source>
</evidence>
<dbReference type="SUPFAM" id="SSF54556">
    <property type="entry name" value="Chitinase insertion domain"/>
    <property type="match status" value="1"/>
</dbReference>
<dbReference type="Gene3D" id="3.10.50.10">
    <property type="match status" value="1"/>
</dbReference>
<dbReference type="PROSITE" id="PS51910">
    <property type="entry name" value="GH18_2"/>
    <property type="match status" value="1"/>
</dbReference>
<keyword evidence="4" id="KW-0146">Chitin degradation</keyword>
<dbReference type="InterPro" id="IPR017853">
    <property type="entry name" value="GH"/>
</dbReference>
<dbReference type="EC" id="3.2.1.14" evidence="2"/>
<dbReference type="Gene3D" id="3.20.20.80">
    <property type="entry name" value="Glycosidases"/>
    <property type="match status" value="1"/>
</dbReference>
<dbReference type="PANTHER" id="PTHR11177:SF317">
    <property type="entry name" value="CHITINASE 12-RELATED"/>
    <property type="match status" value="1"/>
</dbReference>
<dbReference type="OrthoDB" id="9775889at2"/>
<dbReference type="InterPro" id="IPR011583">
    <property type="entry name" value="Chitinase_II/V-like_cat"/>
</dbReference>
<evidence type="ECO:0000256" key="3">
    <source>
        <dbReference type="ARBA" id="ARBA00022801"/>
    </source>
</evidence>
<reference evidence="10 11" key="1">
    <citation type="submission" date="2016-10" db="EMBL/GenBank/DDBJ databases">
        <authorList>
            <person name="de Groot N.N."/>
        </authorList>
    </citation>
    <scope>NUCLEOTIDE SEQUENCE [LARGE SCALE GENOMIC DNA]</scope>
    <source>
        <strain evidence="10 11">DSM 19938</strain>
    </source>
</reference>
<evidence type="ECO:0000259" key="9">
    <source>
        <dbReference type="PROSITE" id="PS51910"/>
    </source>
</evidence>
<dbReference type="GO" id="GO:0008843">
    <property type="term" value="F:endochitinase activity"/>
    <property type="evidence" value="ECO:0007669"/>
    <property type="project" value="UniProtKB-EC"/>
</dbReference>
<evidence type="ECO:0000313" key="11">
    <source>
        <dbReference type="Proteomes" id="UP000199532"/>
    </source>
</evidence>
<dbReference type="GO" id="GO:0006032">
    <property type="term" value="P:chitin catabolic process"/>
    <property type="evidence" value="ECO:0007669"/>
    <property type="project" value="UniProtKB-KW"/>
</dbReference>
<name>A0A1H7AP93_9BACT</name>
<dbReference type="PANTHER" id="PTHR11177">
    <property type="entry name" value="CHITINASE"/>
    <property type="match status" value="1"/>
</dbReference>
<dbReference type="PROSITE" id="PS01095">
    <property type="entry name" value="GH18_1"/>
    <property type="match status" value="1"/>
</dbReference>
<keyword evidence="11" id="KW-1185">Reference proteome</keyword>
<dbReference type="EMBL" id="FNXY01000011">
    <property type="protein sequence ID" value="SEJ67481.1"/>
    <property type="molecule type" value="Genomic_DNA"/>
</dbReference>
<feature type="signal peptide" evidence="8">
    <location>
        <begin position="1"/>
        <end position="19"/>
    </location>
</feature>
<sequence>MTSLFKNLALRKTFTFLFAGIALSAAIISCGQKEKAAEKTTKSKPVIIGYVGGFHGLVNTDEIKANQLTHINYAFVNVQDGKAFLTNEKTDSTNFRKLNLLKKINPDLKILISIGGWAWSENFSDAVLTDSSRAIFAKSSVDIIKKYKLDGVDIDWEYPAMPGEEGNVFRPEDKENFTLMFEAIRKELDILEKEEGQKKLLTTAVAGWEEFIPHSEMGKAQQYLDFVNLMTYDLFSGDTVVHHAGLYATDKFKTRKSADNGVKAYMGAGVPASKIVLGIPFYGRAFTLGKDSEVIIGEVSVSKAYIDGYSYIKDSLVNKKGYKEYRDDAAKAPFIYNEKTKVFIGYDDEKSVAEKCKYVLDNKLGGVMFWEYNSDPKGYLLDEINKSLK</sequence>
<dbReference type="InterPro" id="IPR050314">
    <property type="entry name" value="Glycosyl_Hydrlase_18"/>
</dbReference>
<evidence type="ECO:0000256" key="5">
    <source>
        <dbReference type="ARBA" id="ARBA00023295"/>
    </source>
</evidence>
<dbReference type="InterPro" id="IPR001579">
    <property type="entry name" value="Glyco_hydro_18_chit_AS"/>
</dbReference>
<evidence type="ECO:0000256" key="6">
    <source>
        <dbReference type="RuleBase" id="RU000489"/>
    </source>
</evidence>
<evidence type="ECO:0000256" key="7">
    <source>
        <dbReference type="RuleBase" id="RU004453"/>
    </source>
</evidence>
<proteinExistence type="inferred from homology"/>
<dbReference type="RefSeq" id="WP_090341615.1">
    <property type="nucleotide sequence ID" value="NZ_FNXY01000011.1"/>
</dbReference>
<keyword evidence="8" id="KW-0732">Signal</keyword>
<keyword evidence="4" id="KW-0624">Polysaccharide degradation</keyword>
<feature type="chain" id="PRO_5011593575" description="chitinase" evidence="8">
    <location>
        <begin position="20"/>
        <end position="389"/>
    </location>
</feature>
<dbReference type="AlphaFoldDB" id="A0A1H7AP93"/>
<dbReference type="Pfam" id="PF00704">
    <property type="entry name" value="Glyco_hydro_18"/>
    <property type="match status" value="1"/>
</dbReference>
<evidence type="ECO:0000256" key="8">
    <source>
        <dbReference type="SAM" id="SignalP"/>
    </source>
</evidence>
<accession>A0A1H7AP93</accession>
<evidence type="ECO:0000256" key="2">
    <source>
        <dbReference type="ARBA" id="ARBA00012729"/>
    </source>
</evidence>
<comment type="catalytic activity">
    <reaction evidence="1">
        <text>Random endo-hydrolysis of N-acetyl-beta-D-glucosaminide (1-&gt;4)-beta-linkages in chitin and chitodextrins.</text>
        <dbReference type="EC" id="3.2.1.14"/>
    </reaction>
</comment>
<organism evidence="10 11">
    <name type="scientific">Dyadobacter koreensis</name>
    <dbReference type="NCBI Taxonomy" id="408657"/>
    <lineage>
        <taxon>Bacteria</taxon>
        <taxon>Pseudomonadati</taxon>
        <taxon>Bacteroidota</taxon>
        <taxon>Cytophagia</taxon>
        <taxon>Cytophagales</taxon>
        <taxon>Spirosomataceae</taxon>
        <taxon>Dyadobacter</taxon>
    </lineage>
</organism>
<dbReference type="GO" id="GO:0005975">
    <property type="term" value="P:carbohydrate metabolic process"/>
    <property type="evidence" value="ECO:0007669"/>
    <property type="project" value="InterPro"/>
</dbReference>
<protein>
    <recommendedName>
        <fullName evidence="2">chitinase</fullName>
        <ecNumber evidence="2">3.2.1.14</ecNumber>
    </recommendedName>
</protein>
<dbReference type="Proteomes" id="UP000199532">
    <property type="component" value="Unassembled WGS sequence"/>
</dbReference>
<dbReference type="GO" id="GO:0008061">
    <property type="term" value="F:chitin binding"/>
    <property type="evidence" value="ECO:0007669"/>
    <property type="project" value="InterPro"/>
</dbReference>
<dbReference type="InterPro" id="IPR029070">
    <property type="entry name" value="Chitinase_insertion_sf"/>
</dbReference>
<dbReference type="SUPFAM" id="SSF51445">
    <property type="entry name" value="(Trans)glycosidases"/>
    <property type="match status" value="1"/>
</dbReference>
<dbReference type="STRING" id="408657.SAMN04487995_5822"/>
<dbReference type="CDD" id="cd06548">
    <property type="entry name" value="GH18_chitinase"/>
    <property type="match status" value="1"/>
</dbReference>
<keyword evidence="5 6" id="KW-0326">Glycosidase</keyword>
<evidence type="ECO:0000256" key="4">
    <source>
        <dbReference type="ARBA" id="ARBA00023024"/>
    </source>
</evidence>
<dbReference type="SMART" id="SM00636">
    <property type="entry name" value="Glyco_18"/>
    <property type="match status" value="1"/>
</dbReference>
<keyword evidence="3 6" id="KW-0378">Hydrolase</keyword>
<evidence type="ECO:0000256" key="1">
    <source>
        <dbReference type="ARBA" id="ARBA00000822"/>
    </source>
</evidence>
<dbReference type="InterPro" id="IPR001223">
    <property type="entry name" value="Glyco_hydro18_cat"/>
</dbReference>